<gene>
    <name evidence="5" type="ORF">GJ700_30425</name>
</gene>
<evidence type="ECO:0000313" key="5">
    <source>
        <dbReference type="EMBL" id="MRV76039.1"/>
    </source>
</evidence>
<evidence type="ECO:0000313" key="6">
    <source>
        <dbReference type="Proteomes" id="UP000446768"/>
    </source>
</evidence>
<feature type="binding site" evidence="3">
    <location>
        <position position="5"/>
    </location>
    <ligand>
        <name>a divalent metal cation</name>
        <dbReference type="ChEBI" id="CHEBI:60240"/>
    </ligand>
</feature>
<name>A0A7X2IU97_9BURK</name>
<dbReference type="SUPFAM" id="SSF63829">
    <property type="entry name" value="Calcium-dependent phosphotriesterase"/>
    <property type="match status" value="1"/>
</dbReference>
<accession>A0A7X2IU97</accession>
<sequence length="285" mass="30377">MQVGESPLWHPDQQTLYWVDIDGFAVHSLHPASGRHHKWPMASEPSALAIGSNGGLIVALRAGIMHLNTDSGELTAIAAAPYDTATTRFNDGKTDAAGRFWVGTIYEPRDKPAADMYVLDKGELRLAWPTHVVNSNGLAFSPDNTVLYHADTAGHKVTRYAFDAAAGAISAPQVLHQFSSDKSAPDYGGRPDGAAVDADGNYWVALFEGGRIVKLSPSGALLEEIALPARCPTMVTFGGDDLTTLYITTAGKRPAEELARLPLSGKVLQVKANVAGRPAAIYQES</sequence>
<protein>
    <submittedName>
        <fullName evidence="5">SMP-30/gluconolactonase/LRE family protein</fullName>
    </submittedName>
</protein>
<feature type="binding site" evidence="3">
    <location>
        <position position="88"/>
    </location>
    <ligand>
        <name>substrate</name>
    </ligand>
</feature>
<organism evidence="5 6">
    <name type="scientific">Pseudoduganella rivuli</name>
    <dbReference type="NCBI Taxonomy" id="2666085"/>
    <lineage>
        <taxon>Bacteria</taxon>
        <taxon>Pseudomonadati</taxon>
        <taxon>Pseudomonadota</taxon>
        <taxon>Betaproteobacteria</taxon>
        <taxon>Burkholderiales</taxon>
        <taxon>Oxalobacteraceae</taxon>
        <taxon>Telluria group</taxon>
        <taxon>Pseudoduganella</taxon>
    </lineage>
</organism>
<evidence type="ECO:0000259" key="4">
    <source>
        <dbReference type="Pfam" id="PF08450"/>
    </source>
</evidence>
<dbReference type="GO" id="GO:0019853">
    <property type="term" value="P:L-ascorbic acid biosynthetic process"/>
    <property type="evidence" value="ECO:0007669"/>
    <property type="project" value="TreeGrafter"/>
</dbReference>
<dbReference type="InterPro" id="IPR013658">
    <property type="entry name" value="SGL"/>
</dbReference>
<dbReference type="GO" id="GO:0004341">
    <property type="term" value="F:gluconolactonase activity"/>
    <property type="evidence" value="ECO:0007669"/>
    <property type="project" value="TreeGrafter"/>
</dbReference>
<comment type="similarity">
    <text evidence="1">Belongs to the SMP-30/CGR1 family.</text>
</comment>
<dbReference type="PRINTS" id="PR01790">
    <property type="entry name" value="SMP30FAMILY"/>
</dbReference>
<dbReference type="Pfam" id="PF08450">
    <property type="entry name" value="SGL"/>
    <property type="match status" value="1"/>
</dbReference>
<keyword evidence="3" id="KW-0479">Metal-binding</keyword>
<dbReference type="GO" id="GO:0005509">
    <property type="term" value="F:calcium ion binding"/>
    <property type="evidence" value="ECO:0007669"/>
    <property type="project" value="TreeGrafter"/>
</dbReference>
<dbReference type="Gene3D" id="2.120.10.30">
    <property type="entry name" value="TolB, C-terminal domain"/>
    <property type="match status" value="1"/>
</dbReference>
<dbReference type="InterPro" id="IPR011042">
    <property type="entry name" value="6-blade_b-propeller_TolB-like"/>
</dbReference>
<feature type="binding site" evidence="3">
    <location>
        <position position="136"/>
    </location>
    <ligand>
        <name>a divalent metal cation</name>
        <dbReference type="ChEBI" id="CHEBI:60240"/>
    </ligand>
</feature>
<feature type="binding site" evidence="3">
    <location>
        <position position="192"/>
    </location>
    <ligand>
        <name>a divalent metal cation</name>
        <dbReference type="ChEBI" id="CHEBI:60240"/>
    </ligand>
</feature>
<dbReference type="PANTHER" id="PTHR10907:SF47">
    <property type="entry name" value="REGUCALCIN"/>
    <property type="match status" value="1"/>
</dbReference>
<evidence type="ECO:0000256" key="1">
    <source>
        <dbReference type="ARBA" id="ARBA00008853"/>
    </source>
</evidence>
<dbReference type="AlphaFoldDB" id="A0A7X2IU97"/>
<comment type="caution">
    <text evidence="5">The sequence shown here is derived from an EMBL/GenBank/DDBJ whole genome shotgun (WGS) entry which is preliminary data.</text>
</comment>
<evidence type="ECO:0000256" key="3">
    <source>
        <dbReference type="PIRSR" id="PIRSR605511-2"/>
    </source>
</evidence>
<feature type="domain" description="SMP-30/Gluconolactonase/LRE-like region" evidence="4">
    <location>
        <begin position="3"/>
        <end position="250"/>
    </location>
</feature>
<proteinExistence type="inferred from homology"/>
<reference evidence="5 6" key="1">
    <citation type="submission" date="2019-11" db="EMBL/GenBank/DDBJ databases">
        <title>Novel species isolated from a subtropical stream in China.</title>
        <authorList>
            <person name="Lu H."/>
        </authorList>
    </citation>
    <scope>NUCLEOTIDE SEQUENCE [LARGE SCALE GENOMIC DNA]</scope>
    <source>
        <strain evidence="5 6">FT92W</strain>
    </source>
</reference>
<dbReference type="InterPro" id="IPR005511">
    <property type="entry name" value="SMP-30"/>
</dbReference>
<dbReference type="Proteomes" id="UP000446768">
    <property type="component" value="Unassembled WGS sequence"/>
</dbReference>
<evidence type="ECO:0000256" key="2">
    <source>
        <dbReference type="PIRSR" id="PIRSR605511-1"/>
    </source>
</evidence>
<feature type="binding site" evidence="3">
    <location>
        <position position="90"/>
    </location>
    <ligand>
        <name>substrate</name>
    </ligand>
</feature>
<keyword evidence="3" id="KW-0862">Zinc</keyword>
<comment type="cofactor">
    <cofactor evidence="3">
        <name>Zn(2+)</name>
        <dbReference type="ChEBI" id="CHEBI:29105"/>
    </cofactor>
    <text evidence="3">Binds 1 divalent metal cation per subunit.</text>
</comment>
<feature type="active site" description="Proton donor/acceptor" evidence="2">
    <location>
        <position position="192"/>
    </location>
</feature>
<keyword evidence="6" id="KW-1185">Reference proteome</keyword>
<dbReference type="PANTHER" id="PTHR10907">
    <property type="entry name" value="REGUCALCIN"/>
    <property type="match status" value="1"/>
</dbReference>
<dbReference type="EMBL" id="WKJJ01000026">
    <property type="protein sequence ID" value="MRV76039.1"/>
    <property type="molecule type" value="Genomic_DNA"/>
</dbReference>